<evidence type="ECO:0000256" key="1">
    <source>
        <dbReference type="SAM" id="MobiDB-lite"/>
    </source>
</evidence>
<evidence type="ECO:0000313" key="3">
    <source>
        <dbReference type="Proteomes" id="UP001337655"/>
    </source>
</evidence>
<feature type="compositionally biased region" description="Polar residues" evidence="1">
    <location>
        <begin position="410"/>
        <end position="426"/>
    </location>
</feature>
<feature type="compositionally biased region" description="Basic and acidic residues" evidence="1">
    <location>
        <begin position="160"/>
        <end position="173"/>
    </location>
</feature>
<gene>
    <name evidence="2" type="ORF">LTR77_000287</name>
</gene>
<organism evidence="2 3">
    <name type="scientific">Saxophila tyrrhenica</name>
    <dbReference type="NCBI Taxonomy" id="1690608"/>
    <lineage>
        <taxon>Eukaryota</taxon>
        <taxon>Fungi</taxon>
        <taxon>Dikarya</taxon>
        <taxon>Ascomycota</taxon>
        <taxon>Pezizomycotina</taxon>
        <taxon>Dothideomycetes</taxon>
        <taxon>Dothideomycetidae</taxon>
        <taxon>Mycosphaerellales</taxon>
        <taxon>Extremaceae</taxon>
        <taxon>Saxophila</taxon>
    </lineage>
</organism>
<proteinExistence type="predicted"/>
<feature type="compositionally biased region" description="Polar residues" evidence="1">
    <location>
        <begin position="487"/>
        <end position="509"/>
    </location>
</feature>
<dbReference type="SMART" id="SM00726">
    <property type="entry name" value="UIM"/>
    <property type="match status" value="2"/>
</dbReference>
<name>A0AAV9PQV2_9PEZI</name>
<feature type="compositionally biased region" description="Acidic residues" evidence="1">
    <location>
        <begin position="526"/>
        <end position="547"/>
    </location>
</feature>
<feature type="compositionally biased region" description="Low complexity" evidence="1">
    <location>
        <begin position="448"/>
        <end position="462"/>
    </location>
</feature>
<dbReference type="InterPro" id="IPR003903">
    <property type="entry name" value="UIM_dom"/>
</dbReference>
<dbReference type="EMBL" id="JAVRRT010000001">
    <property type="protein sequence ID" value="KAK5175150.1"/>
    <property type="molecule type" value="Genomic_DNA"/>
</dbReference>
<sequence>MPAPVVKGILISISIITALGVAVLENPQVQAWLEQQRQKIAELLRSIGHELDPQSRRAAEAFAYEGRTPTTDAGLQRELSGSKEAAAVATGRNVSSPSTIRRIAIKGPADPDEAEERRRKGREYLARRNQQMYEMNQRKQATTPEQSPPSPTSFDSMVDNEGKLRLSESEKELPSPPTFDPVSDAVKAEMRQVERSLEQPLLEGEASSSTAGASRWSFGSLLANPFGDEHALDRSETPKPPVPPKVALETPEDPPTSTLPGSFTPRQASPRPEQRGEELSYEEQLAIALSLSEEEAFRPASQSKGNQDDPELRAAIEASLKEMRERQTTAAEPRAVADVENSQPLVDLTPPSPTVRPQQPVPRGRWETIFDHQYSPSHEPLSLASQAPQQDEEDELYRVTPELTHARLATLNSQQITPPHPTSSSMPYDPVREAASQATNEQQAPLEASFYSAASSAPSPASTRTVDYEPTPQLVDISEETPEGARTPTSHSTFAFQTDTESDSDTFASLSAPASRAQSRPRSEMSEVEVIDVAEDSDVDMLSEEGDGVATPDSWTEVGSRDGDSEMDDEDEPRWVANH</sequence>
<feature type="region of interest" description="Disordered" evidence="1">
    <location>
        <begin position="410"/>
        <end position="579"/>
    </location>
</feature>
<dbReference type="AlphaFoldDB" id="A0AAV9PQV2"/>
<comment type="caution">
    <text evidence="2">The sequence shown here is derived from an EMBL/GenBank/DDBJ whole genome shotgun (WGS) entry which is preliminary data.</text>
</comment>
<feature type="region of interest" description="Disordered" evidence="1">
    <location>
        <begin position="135"/>
        <end position="363"/>
    </location>
</feature>
<evidence type="ECO:0000313" key="2">
    <source>
        <dbReference type="EMBL" id="KAK5175150.1"/>
    </source>
</evidence>
<dbReference type="PROSITE" id="PS50330">
    <property type="entry name" value="UIM"/>
    <property type="match status" value="1"/>
</dbReference>
<keyword evidence="3" id="KW-1185">Reference proteome</keyword>
<dbReference type="GeneID" id="89921638"/>
<dbReference type="Gene3D" id="6.10.250.1800">
    <property type="match status" value="1"/>
</dbReference>
<dbReference type="Proteomes" id="UP001337655">
    <property type="component" value="Unassembled WGS sequence"/>
</dbReference>
<feature type="compositionally biased region" description="Basic and acidic residues" evidence="1">
    <location>
        <begin position="227"/>
        <end position="237"/>
    </location>
</feature>
<feature type="compositionally biased region" description="Basic and acidic residues" evidence="1">
    <location>
        <begin position="186"/>
        <end position="197"/>
    </location>
</feature>
<accession>A0AAV9PQV2</accession>
<reference evidence="2 3" key="1">
    <citation type="submission" date="2023-08" db="EMBL/GenBank/DDBJ databases">
        <title>Black Yeasts Isolated from many extreme environments.</title>
        <authorList>
            <person name="Coleine C."/>
            <person name="Stajich J.E."/>
            <person name="Selbmann L."/>
        </authorList>
    </citation>
    <scope>NUCLEOTIDE SEQUENCE [LARGE SCALE GENOMIC DNA]</scope>
    <source>
        <strain evidence="2 3">CCFEE 5935</strain>
    </source>
</reference>
<dbReference type="RefSeq" id="XP_064663788.1">
    <property type="nucleotide sequence ID" value="XM_064797554.1"/>
</dbReference>
<protein>
    <submittedName>
        <fullName evidence="2">Uncharacterized protein</fullName>
    </submittedName>
</protein>
<feature type="compositionally biased region" description="Low complexity" evidence="1">
    <location>
        <begin position="203"/>
        <end position="214"/>
    </location>
</feature>
<feature type="compositionally biased region" description="Polar residues" evidence="1">
    <location>
        <begin position="255"/>
        <end position="267"/>
    </location>
</feature>
<feature type="compositionally biased region" description="Basic and acidic residues" evidence="1">
    <location>
        <begin position="306"/>
        <end position="327"/>
    </location>
</feature>
<feature type="region of interest" description="Disordered" evidence="1">
    <location>
        <begin position="375"/>
        <end position="395"/>
    </location>
</feature>